<dbReference type="InterPro" id="IPR005174">
    <property type="entry name" value="KIB1-4_b-propeller"/>
</dbReference>
<evidence type="ECO:0000313" key="3">
    <source>
        <dbReference type="EMBL" id="GER33733.1"/>
    </source>
</evidence>
<dbReference type="SUPFAM" id="SSF81383">
    <property type="entry name" value="F-box domain"/>
    <property type="match status" value="1"/>
</dbReference>
<gene>
    <name evidence="3" type="ORF">STAS_09878</name>
</gene>
<evidence type="ECO:0000259" key="2">
    <source>
        <dbReference type="Pfam" id="PF03478"/>
    </source>
</evidence>
<sequence length="480" mass="54025">MTIDDPIELPDIPIELDDPVTENKAVHGSIVGLQNGSRGSLGTKKLSNVFNVNAKGPLEGVQRMRYDQFVYGTGFYLIWPPFSYVLQQQQQQHTQYIPNIPNRLTDITRRENQRQEREERDIPPEVLALVISRLNLRGNIRASAVSTRWLAAAISIRQVKSPPLLMHIPKKGDFYEFYDPSSSTSYVIDLPEIQRSRVLYSSDSWLLLNNPVSLDLFFYCPFIRCTHQIPRPWETTMPLTTAFTSSPLSTNCTVFSLFQTISIITVAVWRRGWTHWKTNNLPRPLQYFYSPWVQIAYSGGSFYCLSLEGQLGVFEPNSFAWSVHYIMAPVCGGLVGENPWEARFMAELEGEVYVVCTGPGPGPVVYRVGSEEGNEWLPVRSLEGVALFANDLTSLARADVGTPTAGRIVFSKVKLYGAKCVMYSPGQGRYYPDAKMKLDWRREEPYRSIWIDVPEITPEFRGVELGSPDGDGAAAGGGDE</sequence>
<dbReference type="PANTHER" id="PTHR33127:SF5">
    <property type="entry name" value="TRANSMEMBRANE PROTEIN"/>
    <property type="match status" value="1"/>
</dbReference>
<feature type="domain" description="KIB1-4 beta-propeller" evidence="2">
    <location>
        <begin position="177"/>
        <end position="394"/>
    </location>
</feature>
<dbReference type="OrthoDB" id="1863935at2759"/>
<organism evidence="3 4">
    <name type="scientific">Striga asiatica</name>
    <name type="common">Asiatic witchweed</name>
    <name type="synonym">Buchnera asiatica</name>
    <dbReference type="NCBI Taxonomy" id="4170"/>
    <lineage>
        <taxon>Eukaryota</taxon>
        <taxon>Viridiplantae</taxon>
        <taxon>Streptophyta</taxon>
        <taxon>Embryophyta</taxon>
        <taxon>Tracheophyta</taxon>
        <taxon>Spermatophyta</taxon>
        <taxon>Magnoliopsida</taxon>
        <taxon>eudicotyledons</taxon>
        <taxon>Gunneridae</taxon>
        <taxon>Pentapetalae</taxon>
        <taxon>asterids</taxon>
        <taxon>lamiids</taxon>
        <taxon>Lamiales</taxon>
        <taxon>Orobanchaceae</taxon>
        <taxon>Buchnereae</taxon>
        <taxon>Striga</taxon>
    </lineage>
</organism>
<dbReference type="Pfam" id="PF03478">
    <property type="entry name" value="Beta-prop_KIB1-4"/>
    <property type="match status" value="1"/>
</dbReference>
<protein>
    <submittedName>
        <fullName evidence="3">F-box family protein</fullName>
    </submittedName>
</protein>
<dbReference type="PANTHER" id="PTHR33127">
    <property type="entry name" value="TRANSMEMBRANE PROTEIN"/>
    <property type="match status" value="1"/>
</dbReference>
<accession>A0A5A7PLI7</accession>
<evidence type="ECO:0000256" key="1">
    <source>
        <dbReference type="SAM" id="MobiDB-lite"/>
    </source>
</evidence>
<dbReference type="AlphaFoldDB" id="A0A5A7PLI7"/>
<feature type="region of interest" description="Disordered" evidence="1">
    <location>
        <begin position="461"/>
        <end position="480"/>
    </location>
</feature>
<name>A0A5A7PLI7_STRAF</name>
<comment type="caution">
    <text evidence="3">The sequence shown here is derived from an EMBL/GenBank/DDBJ whole genome shotgun (WGS) entry which is preliminary data.</text>
</comment>
<keyword evidence="4" id="KW-1185">Reference proteome</keyword>
<dbReference type="InterPro" id="IPR036047">
    <property type="entry name" value="F-box-like_dom_sf"/>
</dbReference>
<dbReference type="EMBL" id="BKCP01004783">
    <property type="protein sequence ID" value="GER33733.1"/>
    <property type="molecule type" value="Genomic_DNA"/>
</dbReference>
<evidence type="ECO:0000313" key="4">
    <source>
        <dbReference type="Proteomes" id="UP000325081"/>
    </source>
</evidence>
<proteinExistence type="predicted"/>
<dbReference type="Proteomes" id="UP000325081">
    <property type="component" value="Unassembled WGS sequence"/>
</dbReference>
<reference evidence="4" key="1">
    <citation type="journal article" date="2019" name="Curr. Biol.">
        <title>Genome Sequence of Striga asiatica Provides Insight into the Evolution of Plant Parasitism.</title>
        <authorList>
            <person name="Yoshida S."/>
            <person name="Kim S."/>
            <person name="Wafula E.K."/>
            <person name="Tanskanen J."/>
            <person name="Kim Y.M."/>
            <person name="Honaas L."/>
            <person name="Yang Z."/>
            <person name="Spallek T."/>
            <person name="Conn C.E."/>
            <person name="Ichihashi Y."/>
            <person name="Cheong K."/>
            <person name="Cui S."/>
            <person name="Der J.P."/>
            <person name="Gundlach H."/>
            <person name="Jiao Y."/>
            <person name="Hori C."/>
            <person name="Ishida J.K."/>
            <person name="Kasahara H."/>
            <person name="Kiba T."/>
            <person name="Kim M.S."/>
            <person name="Koo N."/>
            <person name="Laohavisit A."/>
            <person name="Lee Y.H."/>
            <person name="Lumba S."/>
            <person name="McCourt P."/>
            <person name="Mortimer J.C."/>
            <person name="Mutuku J.M."/>
            <person name="Nomura T."/>
            <person name="Sasaki-Sekimoto Y."/>
            <person name="Seto Y."/>
            <person name="Wang Y."/>
            <person name="Wakatake T."/>
            <person name="Sakakibara H."/>
            <person name="Demura T."/>
            <person name="Yamaguchi S."/>
            <person name="Yoneyama K."/>
            <person name="Manabe R.I."/>
            <person name="Nelson D.C."/>
            <person name="Schulman A.H."/>
            <person name="Timko M.P."/>
            <person name="dePamphilis C.W."/>
            <person name="Choi D."/>
            <person name="Shirasu K."/>
        </authorList>
    </citation>
    <scope>NUCLEOTIDE SEQUENCE [LARGE SCALE GENOMIC DNA]</scope>
    <source>
        <strain evidence="4">cv. UVA1</strain>
    </source>
</reference>